<name>A0A5Q2RHX8_9ACTN</name>
<sequence>MSWHPSRASRQPLDPATPSRYRAATVRSRAGRSLLVETADGHDRLLPVPSAPLPSLVGRTVLLANDYDWVVAVEPSDPVEQVQVDGAVTSALRTDRRLENMQARRHRRRVLPFRAEGR</sequence>
<dbReference type="RefSeq" id="WP_153760582.1">
    <property type="nucleotide sequence ID" value="NZ_CP045851.1"/>
</dbReference>
<reference evidence="2 3" key="1">
    <citation type="submission" date="2019-11" db="EMBL/GenBank/DDBJ databases">
        <authorList>
            <person name="He Y."/>
        </authorList>
    </citation>
    <scope>NUCLEOTIDE SEQUENCE [LARGE SCALE GENOMIC DNA]</scope>
    <source>
        <strain evidence="2 3">SCSIO 58843</strain>
    </source>
</reference>
<dbReference type="AlphaFoldDB" id="A0A5Q2RHX8"/>
<organism evidence="2 3">
    <name type="scientific">Actinomarinicola tropica</name>
    <dbReference type="NCBI Taxonomy" id="2789776"/>
    <lineage>
        <taxon>Bacteria</taxon>
        <taxon>Bacillati</taxon>
        <taxon>Actinomycetota</taxon>
        <taxon>Acidimicrobiia</taxon>
        <taxon>Acidimicrobiales</taxon>
        <taxon>Iamiaceae</taxon>
        <taxon>Actinomarinicola</taxon>
    </lineage>
</organism>
<keyword evidence="3" id="KW-1185">Reference proteome</keyword>
<protein>
    <submittedName>
        <fullName evidence="2">Uncharacterized protein</fullName>
    </submittedName>
</protein>
<evidence type="ECO:0000313" key="3">
    <source>
        <dbReference type="Proteomes" id="UP000334019"/>
    </source>
</evidence>
<feature type="region of interest" description="Disordered" evidence="1">
    <location>
        <begin position="1"/>
        <end position="25"/>
    </location>
</feature>
<evidence type="ECO:0000313" key="2">
    <source>
        <dbReference type="EMBL" id="QGG96478.1"/>
    </source>
</evidence>
<dbReference type="Proteomes" id="UP000334019">
    <property type="component" value="Chromosome"/>
</dbReference>
<accession>A0A5Q2RHX8</accession>
<gene>
    <name evidence="2" type="ORF">GH723_15975</name>
</gene>
<proteinExistence type="predicted"/>
<dbReference type="KEGG" id="atq:GH723_15975"/>
<dbReference type="EMBL" id="CP045851">
    <property type="protein sequence ID" value="QGG96478.1"/>
    <property type="molecule type" value="Genomic_DNA"/>
</dbReference>
<evidence type="ECO:0000256" key="1">
    <source>
        <dbReference type="SAM" id="MobiDB-lite"/>
    </source>
</evidence>